<accession>A0A251TQX3</accession>
<dbReference type="EMBL" id="CM007898">
    <property type="protein sequence ID" value="OTG13527.1"/>
    <property type="molecule type" value="Genomic_DNA"/>
</dbReference>
<protein>
    <submittedName>
        <fullName evidence="1">Uncharacterized protein</fullName>
    </submittedName>
</protein>
<reference evidence="2" key="1">
    <citation type="journal article" date="2017" name="Nature">
        <title>The sunflower genome provides insights into oil metabolism, flowering and Asterid evolution.</title>
        <authorList>
            <person name="Badouin H."/>
            <person name="Gouzy J."/>
            <person name="Grassa C.J."/>
            <person name="Murat F."/>
            <person name="Staton S.E."/>
            <person name="Cottret L."/>
            <person name="Lelandais-Briere C."/>
            <person name="Owens G.L."/>
            <person name="Carrere S."/>
            <person name="Mayjonade B."/>
            <person name="Legrand L."/>
            <person name="Gill N."/>
            <person name="Kane N.C."/>
            <person name="Bowers J.E."/>
            <person name="Hubner S."/>
            <person name="Bellec A."/>
            <person name="Berard A."/>
            <person name="Berges H."/>
            <person name="Blanchet N."/>
            <person name="Boniface M.C."/>
            <person name="Brunel D."/>
            <person name="Catrice O."/>
            <person name="Chaidir N."/>
            <person name="Claudel C."/>
            <person name="Donnadieu C."/>
            <person name="Faraut T."/>
            <person name="Fievet G."/>
            <person name="Helmstetter N."/>
            <person name="King M."/>
            <person name="Knapp S.J."/>
            <person name="Lai Z."/>
            <person name="Le Paslier M.C."/>
            <person name="Lippi Y."/>
            <person name="Lorenzon L."/>
            <person name="Mandel J.R."/>
            <person name="Marage G."/>
            <person name="Marchand G."/>
            <person name="Marquand E."/>
            <person name="Bret-Mestries E."/>
            <person name="Morien E."/>
            <person name="Nambeesan S."/>
            <person name="Nguyen T."/>
            <person name="Pegot-Espagnet P."/>
            <person name="Pouilly N."/>
            <person name="Raftis F."/>
            <person name="Sallet E."/>
            <person name="Schiex T."/>
            <person name="Thomas J."/>
            <person name="Vandecasteele C."/>
            <person name="Vares D."/>
            <person name="Vear F."/>
            <person name="Vautrin S."/>
            <person name="Crespi M."/>
            <person name="Mangin B."/>
            <person name="Burke J.M."/>
            <person name="Salse J."/>
            <person name="Munos S."/>
            <person name="Vincourt P."/>
            <person name="Rieseberg L.H."/>
            <person name="Langlade N.B."/>
        </authorList>
    </citation>
    <scope>NUCLEOTIDE SEQUENCE [LARGE SCALE GENOMIC DNA]</scope>
    <source>
        <strain evidence="2">cv. SF193</strain>
    </source>
</reference>
<organism evidence="1 2">
    <name type="scientific">Helianthus annuus</name>
    <name type="common">Common sunflower</name>
    <dbReference type="NCBI Taxonomy" id="4232"/>
    <lineage>
        <taxon>Eukaryota</taxon>
        <taxon>Viridiplantae</taxon>
        <taxon>Streptophyta</taxon>
        <taxon>Embryophyta</taxon>
        <taxon>Tracheophyta</taxon>
        <taxon>Spermatophyta</taxon>
        <taxon>Magnoliopsida</taxon>
        <taxon>eudicotyledons</taxon>
        <taxon>Gunneridae</taxon>
        <taxon>Pentapetalae</taxon>
        <taxon>asterids</taxon>
        <taxon>campanulids</taxon>
        <taxon>Asterales</taxon>
        <taxon>Asteraceae</taxon>
        <taxon>Asteroideae</taxon>
        <taxon>Heliantheae alliance</taxon>
        <taxon>Heliantheae</taxon>
        <taxon>Helianthus</taxon>
    </lineage>
</organism>
<dbReference type="InParanoid" id="A0A251TQX3"/>
<dbReference type="AlphaFoldDB" id="A0A251TQX3"/>
<keyword evidence="2" id="KW-1185">Reference proteome</keyword>
<gene>
    <name evidence="1" type="ORF">HannXRQ_Chr09g0239071</name>
</gene>
<evidence type="ECO:0000313" key="2">
    <source>
        <dbReference type="Proteomes" id="UP000215914"/>
    </source>
</evidence>
<proteinExistence type="predicted"/>
<sequence length="83" mass="9935">MHRSTGMRWRRLLRRRECVGLYLSIPRGIVFLIWRTRRPTGSCWSSSFRHSHFTLLGSQCRFRTQVLPLRLRFLSGLLAFSVR</sequence>
<evidence type="ECO:0000313" key="1">
    <source>
        <dbReference type="EMBL" id="OTG13527.1"/>
    </source>
</evidence>
<dbReference type="Proteomes" id="UP000215914">
    <property type="component" value="Chromosome 9"/>
</dbReference>
<name>A0A251TQX3_HELAN</name>